<proteinExistence type="predicted"/>
<evidence type="ECO:0000313" key="1">
    <source>
        <dbReference type="EMBL" id="MDU0112644.1"/>
    </source>
</evidence>
<gene>
    <name evidence="1" type="ORF">RT723_06430</name>
</gene>
<evidence type="ECO:0000313" key="2">
    <source>
        <dbReference type="Proteomes" id="UP001257914"/>
    </source>
</evidence>
<sequence>MATALVFCPVWAAAEDWVPMSGEEIRAALTDRKLQYANARQDFRASGRTLYNAGADSWGYWRVEGDQYCSQWPPSDLWACYGMARSGDRLRFVGQGDDITDAVYAD</sequence>
<dbReference type="RefSeq" id="WP_315946358.1">
    <property type="nucleotide sequence ID" value="NZ_JAWCUA010000005.1"/>
</dbReference>
<accession>A0ABU3QYX7</accession>
<comment type="caution">
    <text evidence="1">The sequence shown here is derived from an EMBL/GenBank/DDBJ whole genome shotgun (WGS) entry which is preliminary data.</text>
</comment>
<reference evidence="1 2" key="1">
    <citation type="submission" date="2023-10" db="EMBL/GenBank/DDBJ databases">
        <title>Psychrosphaera aquimaarina strain SW33 isolated from seawater.</title>
        <authorList>
            <person name="Bayburt H."/>
            <person name="Kim J.M."/>
            <person name="Choi B.J."/>
            <person name="Jeon C.O."/>
        </authorList>
    </citation>
    <scope>NUCLEOTIDE SEQUENCE [LARGE SCALE GENOMIC DNA]</scope>
    <source>
        <strain evidence="1 2">KCTC 52743</strain>
    </source>
</reference>
<dbReference type="EMBL" id="JAWCUA010000005">
    <property type="protein sequence ID" value="MDU0112644.1"/>
    <property type="molecule type" value="Genomic_DNA"/>
</dbReference>
<organism evidence="1 2">
    <name type="scientific">Psychrosphaera aquimarina</name>
    <dbReference type="NCBI Taxonomy" id="2044854"/>
    <lineage>
        <taxon>Bacteria</taxon>
        <taxon>Pseudomonadati</taxon>
        <taxon>Pseudomonadota</taxon>
        <taxon>Gammaproteobacteria</taxon>
        <taxon>Alteromonadales</taxon>
        <taxon>Pseudoalteromonadaceae</taxon>
        <taxon>Psychrosphaera</taxon>
    </lineage>
</organism>
<protein>
    <submittedName>
        <fullName evidence="1">Uncharacterized protein</fullName>
    </submittedName>
</protein>
<keyword evidence="2" id="KW-1185">Reference proteome</keyword>
<dbReference type="Proteomes" id="UP001257914">
    <property type="component" value="Unassembled WGS sequence"/>
</dbReference>
<name>A0ABU3QYX7_9GAMM</name>